<sequence length="369" mass="42411">MPIAWTESLTLKLVTLYSEHECLINPFHPNFKNKLCRYKAYKEITDSMNVCGLTVCDCIKRITYVKSQYCHELSKISAAISCENFYKPTASWFPLIHKLFFPFITTCSHTDDLCKIRDDKTSTPRNYHCNETRNQLTRLNLVVPEVLSRDCDCPYATCYCHKSYKTKPHIRLKQLGTQFSTQGEKIITSQTTAAEYTNYLHLRSQKVTGNDVGSNTKRYIYKEHTTQTDVSCFKTTCTSCQVCFGREIPFNASSMMKNDLNTSSDYVPAEENTKGKSKTDEFDMFGKSIAFQLRNINFEIAIKLEKRIQDLIVQERLYNMKSKCSDCCTSTSSCSECKDMHKGMVCSCGLPLIMIKTYPSCDFDCKQRT</sequence>
<gene>
    <name evidence="2" type="ORF">XYLVIOL_LOCUS3543</name>
</gene>
<organism evidence="2 3">
    <name type="scientific">Xylocopa violacea</name>
    <name type="common">Violet carpenter bee</name>
    <name type="synonym">Apis violacea</name>
    <dbReference type="NCBI Taxonomy" id="135666"/>
    <lineage>
        <taxon>Eukaryota</taxon>
        <taxon>Metazoa</taxon>
        <taxon>Ecdysozoa</taxon>
        <taxon>Arthropoda</taxon>
        <taxon>Hexapoda</taxon>
        <taxon>Insecta</taxon>
        <taxon>Pterygota</taxon>
        <taxon>Neoptera</taxon>
        <taxon>Endopterygota</taxon>
        <taxon>Hymenoptera</taxon>
        <taxon>Apocrita</taxon>
        <taxon>Aculeata</taxon>
        <taxon>Apoidea</taxon>
        <taxon>Anthophila</taxon>
        <taxon>Apidae</taxon>
        <taxon>Xylocopa</taxon>
        <taxon>Xylocopa</taxon>
    </lineage>
</organism>
<dbReference type="Pfam" id="PF10545">
    <property type="entry name" value="MADF_DNA_bdg"/>
    <property type="match status" value="1"/>
</dbReference>
<dbReference type="EMBL" id="CAXAJV020001289">
    <property type="protein sequence ID" value="CAL7938866.1"/>
    <property type="molecule type" value="Genomic_DNA"/>
</dbReference>
<comment type="caution">
    <text evidence="2">The sequence shown here is derived from an EMBL/GenBank/DDBJ whole genome shotgun (WGS) entry which is preliminary data.</text>
</comment>
<dbReference type="Proteomes" id="UP001642520">
    <property type="component" value="Unassembled WGS sequence"/>
</dbReference>
<dbReference type="PANTHER" id="PTHR21505">
    <property type="entry name" value="MADF DOMAIN-CONTAINING PROTEIN-RELATED"/>
    <property type="match status" value="1"/>
</dbReference>
<keyword evidence="3" id="KW-1185">Reference proteome</keyword>
<protein>
    <recommendedName>
        <fullName evidence="1">MADF domain-containing protein</fullName>
    </recommendedName>
</protein>
<dbReference type="PANTHER" id="PTHR21505:SF8">
    <property type="entry name" value="DPT-YFP REPRESSOR BY OVEREXPRESSION, ISOFORM D-RELATED"/>
    <property type="match status" value="1"/>
</dbReference>
<dbReference type="SMART" id="SM00595">
    <property type="entry name" value="MADF"/>
    <property type="match status" value="1"/>
</dbReference>
<reference evidence="2 3" key="1">
    <citation type="submission" date="2024-08" db="EMBL/GenBank/DDBJ databases">
        <authorList>
            <person name="Will J Nash"/>
            <person name="Angela Man"/>
            <person name="Seanna McTaggart"/>
            <person name="Kendall Baker"/>
            <person name="Tom Barker"/>
            <person name="Leah Catchpole"/>
            <person name="Alex Durrant"/>
            <person name="Karim Gharbi"/>
            <person name="Naomi Irish"/>
            <person name="Gemy Kaithakottil"/>
            <person name="Debby Ku"/>
            <person name="Aaliyah Providence"/>
            <person name="Felix Shaw"/>
            <person name="David Swarbreck"/>
            <person name="Chris Watkins"/>
            <person name="Ann M. McCartney"/>
            <person name="Giulio Formenti"/>
            <person name="Alice Mouton"/>
            <person name="Noel Vella"/>
            <person name="Bjorn M von Reumont"/>
            <person name="Adriana Vella"/>
            <person name="Wilfried Haerty"/>
        </authorList>
    </citation>
    <scope>NUCLEOTIDE SEQUENCE [LARGE SCALE GENOMIC DNA]</scope>
</reference>
<proteinExistence type="predicted"/>
<accession>A0ABP1NH54</accession>
<feature type="domain" description="MADF" evidence="1">
    <location>
        <begin position="12"/>
        <end position="106"/>
    </location>
</feature>
<dbReference type="PROSITE" id="PS51029">
    <property type="entry name" value="MADF"/>
    <property type="match status" value="1"/>
</dbReference>
<name>A0ABP1NH54_XYLVO</name>
<evidence type="ECO:0000259" key="1">
    <source>
        <dbReference type="PROSITE" id="PS51029"/>
    </source>
</evidence>
<evidence type="ECO:0000313" key="3">
    <source>
        <dbReference type="Proteomes" id="UP001642520"/>
    </source>
</evidence>
<evidence type="ECO:0000313" key="2">
    <source>
        <dbReference type="EMBL" id="CAL7938866.1"/>
    </source>
</evidence>
<dbReference type="InterPro" id="IPR006578">
    <property type="entry name" value="MADF-dom"/>
</dbReference>